<dbReference type="InterPro" id="IPR002885">
    <property type="entry name" value="PPR_rpt"/>
</dbReference>
<name>A5BMC7_VITVI</name>
<dbReference type="FunFam" id="1.25.40.10:FF:000344">
    <property type="entry name" value="Pentatricopeptide repeat-containing protein"/>
    <property type="match status" value="1"/>
</dbReference>
<feature type="repeat" description="PPR" evidence="2">
    <location>
        <begin position="565"/>
        <end position="599"/>
    </location>
</feature>
<dbReference type="GO" id="GO:0099402">
    <property type="term" value="P:plant organ development"/>
    <property type="evidence" value="ECO:0007669"/>
    <property type="project" value="UniProtKB-ARBA"/>
</dbReference>
<feature type="compositionally biased region" description="Pro residues" evidence="3">
    <location>
        <begin position="73"/>
        <end position="84"/>
    </location>
</feature>
<dbReference type="PANTHER" id="PTHR47926:SF452">
    <property type="entry name" value="PENTATRICOPEPTIDE REPEAT-CONTAINING PROTEIN"/>
    <property type="match status" value="1"/>
</dbReference>
<dbReference type="InterPro" id="IPR011990">
    <property type="entry name" value="TPR-like_helical_dom_sf"/>
</dbReference>
<dbReference type="GO" id="GO:0003723">
    <property type="term" value="F:RNA binding"/>
    <property type="evidence" value="ECO:0007669"/>
    <property type="project" value="InterPro"/>
</dbReference>
<feature type="repeat" description="PPR" evidence="2">
    <location>
        <begin position="701"/>
        <end position="736"/>
    </location>
</feature>
<evidence type="ECO:0000256" key="3">
    <source>
        <dbReference type="SAM" id="MobiDB-lite"/>
    </source>
</evidence>
<dbReference type="OrthoDB" id="185373at2759"/>
<dbReference type="PROSITE" id="PS51375">
    <property type="entry name" value="PPR"/>
    <property type="match status" value="8"/>
</dbReference>
<gene>
    <name evidence="4" type="ORF">VITISV_041405</name>
</gene>
<dbReference type="FunFam" id="1.25.40.10:FF:000436">
    <property type="entry name" value="Pentatricopeptide repeat-containing protein At5g39350 family"/>
    <property type="match status" value="1"/>
</dbReference>
<accession>A5BMC7</accession>
<dbReference type="Gene3D" id="1.25.40.10">
    <property type="entry name" value="Tetratricopeptide repeat domain"/>
    <property type="match status" value="5"/>
</dbReference>
<dbReference type="Pfam" id="PF20431">
    <property type="entry name" value="E_motif"/>
    <property type="match status" value="1"/>
</dbReference>
<feature type="repeat" description="PPR" evidence="2">
    <location>
        <begin position="363"/>
        <end position="397"/>
    </location>
</feature>
<dbReference type="EMBL" id="AM464481">
    <property type="protein sequence ID" value="CAN83391.1"/>
    <property type="molecule type" value="Genomic_DNA"/>
</dbReference>
<dbReference type="Pfam" id="PF13041">
    <property type="entry name" value="PPR_2"/>
    <property type="match status" value="4"/>
</dbReference>
<dbReference type="Pfam" id="PF01535">
    <property type="entry name" value="PPR"/>
    <property type="match status" value="2"/>
</dbReference>
<dbReference type="SUPFAM" id="SSF48452">
    <property type="entry name" value="TPR-like"/>
    <property type="match status" value="1"/>
</dbReference>
<dbReference type="InterPro" id="IPR046960">
    <property type="entry name" value="PPR_At4g14850-like_plant"/>
</dbReference>
<organism evidence="4">
    <name type="scientific">Vitis vinifera</name>
    <name type="common">Grape</name>
    <dbReference type="NCBI Taxonomy" id="29760"/>
    <lineage>
        <taxon>Eukaryota</taxon>
        <taxon>Viridiplantae</taxon>
        <taxon>Streptophyta</taxon>
        <taxon>Embryophyta</taxon>
        <taxon>Tracheophyta</taxon>
        <taxon>Spermatophyta</taxon>
        <taxon>Magnoliopsida</taxon>
        <taxon>eudicotyledons</taxon>
        <taxon>Gunneridae</taxon>
        <taxon>Pentapetalae</taxon>
        <taxon>rosids</taxon>
        <taxon>Vitales</taxon>
        <taxon>Vitaceae</taxon>
        <taxon>Viteae</taxon>
        <taxon>Vitis</taxon>
    </lineage>
</organism>
<dbReference type="InterPro" id="IPR046848">
    <property type="entry name" value="E_motif"/>
</dbReference>
<keyword evidence="1" id="KW-0677">Repeat</keyword>
<dbReference type="GO" id="GO:0009451">
    <property type="term" value="P:RNA modification"/>
    <property type="evidence" value="ECO:0007669"/>
    <property type="project" value="InterPro"/>
</dbReference>
<dbReference type="ExpressionAtlas" id="A5BMC7">
    <property type="expression patterns" value="baseline"/>
</dbReference>
<evidence type="ECO:0000256" key="2">
    <source>
        <dbReference type="PROSITE-ProRule" id="PRU00708"/>
    </source>
</evidence>
<dbReference type="FunFam" id="1.25.40.10:FF:000158">
    <property type="entry name" value="pentatricopeptide repeat-containing protein At2g33680"/>
    <property type="match status" value="1"/>
</dbReference>
<feature type="region of interest" description="Disordered" evidence="3">
    <location>
        <begin position="73"/>
        <end position="96"/>
    </location>
</feature>
<evidence type="ECO:0000256" key="1">
    <source>
        <dbReference type="ARBA" id="ARBA00022737"/>
    </source>
</evidence>
<dbReference type="FunFam" id="1.25.40.10:FF:000284">
    <property type="entry name" value="Pentatricopeptide repeat-containing protein"/>
    <property type="match status" value="1"/>
</dbReference>
<proteinExistence type="predicted"/>
<feature type="repeat" description="PPR" evidence="2">
    <location>
        <begin position="398"/>
        <end position="432"/>
    </location>
</feature>
<evidence type="ECO:0008006" key="5">
    <source>
        <dbReference type="Google" id="ProtNLM"/>
    </source>
</evidence>
<dbReference type="PANTHER" id="PTHR47926">
    <property type="entry name" value="PENTATRICOPEPTIDE REPEAT-CONTAINING PROTEIN"/>
    <property type="match status" value="1"/>
</dbReference>
<feature type="compositionally biased region" description="Low complexity" evidence="3">
    <location>
        <begin position="85"/>
        <end position="96"/>
    </location>
</feature>
<feature type="repeat" description="PPR" evidence="2">
    <location>
        <begin position="635"/>
        <end position="665"/>
    </location>
</feature>
<evidence type="ECO:0000313" key="4">
    <source>
        <dbReference type="EMBL" id="CAN83391.1"/>
    </source>
</evidence>
<dbReference type="NCBIfam" id="TIGR00756">
    <property type="entry name" value="PPR"/>
    <property type="match status" value="5"/>
</dbReference>
<sequence length="886" mass="98760">MALKSSSPPLTSAVAATTAHGEALGTILYSSFPPLSLCFPFSPYYYNISIHSSILIDPAFSFPPVPAPLSPSARLPPPLLPPTSPSASSTSQPAAAITSDDVKAQVKAMKKKVDKLLSRITTRLNVMLVRVEAMIEALEGEGDIMRSKLEELDAIITEMSLLKLDLHSIINELEFIDNELNHYTEGEGIWYRVLARNRCLARVTAGSALEELLGKLIHQKIVSLGLQNNITLCKSLINLYFSCHLFQSAKLVFQTIENPLDITLWNGLMAACTKNFIFIEGLEVFHRLLHFPYLKPDAFTYPSVLKACSGLGRVGYGKMVHTHVIKSGFAMDVVVMSSAVGMYAKCNVFEDAIKLFDEMPERDVASWNNVISCYYQDGQPEKALELFEEMKVSGFKPDSVTLTTVISSCARLLDLERGKEIHMELVRSGFALDGFVSSALVDMYGKCGCLEMAKEVFEQIQRKNVVSWNSMIAGYSLKGDSKSCIELFRRMDEEGIRPTLTTLSSILMACSRSVNLQLGKFIHGYIIRNRVEADIFVNSSLIDLYFKCGNIGSAENVFQNMPKTNVVSWNVMISGYVKVGSYLEALVIFTDMRKAGVKPDAITFTSVLPACSQLAVLEKGKEIHNFIIESKLEINEVVMGALLDMYAKCGAVDEALHIFNQLPERDFVSWTSMIAAYGSHGQAFEALKLFEKMQQSDAKPDKVTFLAILSACSHAGLVDEGCYYFNQMIAEYGFKPAVEHYSCLIDLLGRVGRLREAYEILQRTPDIREDVGLLSTLFSACHLHKKLDLGEQIGRLLIEKDPDDPSTYIILSNMYASVKKWDEVRKVRLKIKELGLKKNPGCSWIEVGKRIHPFVVEDKSHPQADMIYECMSILASHVEKYQVLSF</sequence>
<feature type="repeat" description="PPR" evidence="2">
    <location>
        <begin position="464"/>
        <end position="498"/>
    </location>
</feature>
<feature type="repeat" description="PPR" evidence="2">
    <location>
        <begin position="332"/>
        <end position="362"/>
    </location>
</feature>
<protein>
    <recommendedName>
        <fullName evidence="5">Pentatricopeptide repeat-containing protein, chloroplastic</fullName>
    </recommendedName>
</protein>
<feature type="repeat" description="PPR" evidence="2">
    <location>
        <begin position="666"/>
        <end position="700"/>
    </location>
</feature>
<reference evidence="4" key="1">
    <citation type="journal article" date="2007" name="PLoS ONE">
        <title>The first genome sequence of an elite grapevine cultivar (Pinot noir Vitis vinifera L.): coping with a highly heterozygous genome.</title>
        <authorList>
            <person name="Velasco R."/>
            <person name="Zharkikh A."/>
            <person name="Troggio M."/>
            <person name="Cartwright D.A."/>
            <person name="Cestaro A."/>
            <person name="Pruss D."/>
            <person name="Pindo M."/>
            <person name="FitzGerald L.M."/>
            <person name="Vezzulli S."/>
            <person name="Reid J."/>
            <person name="Malacarne G."/>
            <person name="Iliev D."/>
            <person name="Coppola G."/>
            <person name="Wardell B."/>
            <person name="Micheletti D."/>
            <person name="Macalma T."/>
            <person name="Facci M."/>
            <person name="Mitchell J.T."/>
            <person name="Perazzolli M."/>
            <person name="Eldredge G."/>
            <person name="Gatto P."/>
            <person name="Oyzerski R."/>
            <person name="Moretto M."/>
            <person name="Gutin N."/>
            <person name="Stefanini M."/>
            <person name="Chen Y."/>
            <person name="Segala C."/>
            <person name="Davenport C."/>
            <person name="Dematte L."/>
            <person name="Mraz A."/>
            <person name="Battilana J."/>
            <person name="Stormo K."/>
            <person name="Costa F."/>
            <person name="Tao Q."/>
            <person name="Si-Ammour A."/>
            <person name="Harkins T."/>
            <person name="Lackey A."/>
            <person name="Perbost C."/>
            <person name="Taillon B."/>
            <person name="Stella A."/>
            <person name="Solovyev V."/>
            <person name="Fawcett J.A."/>
            <person name="Sterck L."/>
            <person name="Vandepoele K."/>
            <person name="Grando S.M."/>
            <person name="Toppo S."/>
            <person name="Moser C."/>
            <person name="Lanchbury J."/>
            <person name="Bogden R."/>
            <person name="Skolnick M."/>
            <person name="Sgaramella V."/>
            <person name="Bhatnagar S.K."/>
            <person name="Fontana P."/>
            <person name="Gutin A."/>
            <person name="Van de Peer Y."/>
            <person name="Salamini F."/>
            <person name="Viola R."/>
        </authorList>
    </citation>
    <scope>NUCLEOTIDE SEQUENCE</scope>
</reference>
<dbReference type="AlphaFoldDB" id="A5BMC7"/>